<evidence type="ECO:0000313" key="2">
    <source>
        <dbReference type="EMBL" id="AGR58917.1"/>
    </source>
</evidence>
<feature type="transmembrane region" description="Helical" evidence="1">
    <location>
        <begin position="29"/>
        <end position="49"/>
    </location>
</feature>
<evidence type="ECO:0008006" key="4">
    <source>
        <dbReference type="Google" id="ProtNLM"/>
    </source>
</evidence>
<name>S5NF99_SALBN</name>
<protein>
    <recommendedName>
        <fullName evidence="4">Biotin/lipoyl-binding protein</fullName>
    </recommendedName>
</protein>
<dbReference type="PATRIC" id="fig|1197719.3.peg.1726"/>
<dbReference type="GeneID" id="66756124"/>
<dbReference type="Proteomes" id="UP000015042">
    <property type="component" value="Chromosome"/>
</dbReference>
<keyword evidence="1" id="KW-0812">Transmembrane</keyword>
<dbReference type="eggNOG" id="COG0845">
    <property type="taxonomic scope" value="Bacteria"/>
</dbReference>
<reference evidence="2 3" key="1">
    <citation type="submission" date="2013-07" db="EMBL/GenBank/DDBJ databases">
        <title>Genome sequence of Salmonella bongori N268-08 - a rare clinical isolate.</title>
        <authorList>
            <person name="Marti R."/>
            <person name="Hagens S."/>
            <person name="Loessner M.J."/>
            <person name="Klumpp J."/>
        </authorList>
    </citation>
    <scope>NUCLEOTIDE SEQUENCE [LARGE SCALE GENOMIC DNA]</scope>
    <source>
        <strain evidence="2 3">N268-08</strain>
    </source>
</reference>
<accession>S5NF99</accession>
<proteinExistence type="predicted"/>
<keyword evidence="1" id="KW-0472">Membrane</keyword>
<evidence type="ECO:0000256" key="1">
    <source>
        <dbReference type="SAM" id="Phobius"/>
    </source>
</evidence>
<dbReference type="KEGG" id="sbz:A464_1732"/>
<dbReference type="PROSITE" id="PS51257">
    <property type="entry name" value="PROKAR_LIPOPROTEIN"/>
    <property type="match status" value="1"/>
</dbReference>
<keyword evidence="1" id="KW-1133">Transmembrane helix</keyword>
<dbReference type="RefSeq" id="WP_020844358.1">
    <property type="nucleotide sequence ID" value="NC_021870.1"/>
</dbReference>
<sequence length="166" mass="18748">MYKGIFREEAVAYKKKQRSISPVSVPSTHVAFVACVIICLLIIFIMMTLKYTERVSVTGVTIPVKGVATVNAVSGGVISNLYVHHGDYVYKNQALFSINSVMKDSSGIQYTEIGIELLNKEKKTLEKELSSKYKSTKEQLLILNKELNKRRESLVILKKKSFINRE</sequence>
<gene>
    <name evidence="2" type="ORF">A464_1732</name>
</gene>
<dbReference type="EMBL" id="CP006608">
    <property type="protein sequence ID" value="AGR58917.1"/>
    <property type="molecule type" value="Genomic_DNA"/>
</dbReference>
<dbReference type="HOGENOM" id="CLU_1601511_0_0_6"/>
<dbReference type="AlphaFoldDB" id="S5NF99"/>
<organism evidence="2 3">
    <name type="scientific">Salmonella bongori N268-08</name>
    <dbReference type="NCBI Taxonomy" id="1197719"/>
    <lineage>
        <taxon>Bacteria</taxon>
        <taxon>Pseudomonadati</taxon>
        <taxon>Pseudomonadota</taxon>
        <taxon>Gammaproteobacteria</taxon>
        <taxon>Enterobacterales</taxon>
        <taxon>Enterobacteriaceae</taxon>
        <taxon>Salmonella</taxon>
    </lineage>
</organism>
<evidence type="ECO:0000313" key="3">
    <source>
        <dbReference type="Proteomes" id="UP000015042"/>
    </source>
</evidence>